<reference evidence="1 2" key="1">
    <citation type="submission" date="2012-12" db="EMBL/GenBank/DDBJ databases">
        <title>Genome assembly of Fulvivirga imtechensis AK7.</title>
        <authorList>
            <person name="Nupur N."/>
            <person name="Khatri I."/>
            <person name="Kumar R."/>
            <person name="Subramanian S."/>
            <person name="Pinnaka A."/>
        </authorList>
    </citation>
    <scope>NUCLEOTIDE SEQUENCE [LARGE SCALE GENOMIC DNA]</scope>
    <source>
        <strain evidence="1 2">AK7</strain>
    </source>
</reference>
<comment type="caution">
    <text evidence="1">The sequence shown here is derived from an EMBL/GenBank/DDBJ whole genome shotgun (WGS) entry which is preliminary data.</text>
</comment>
<dbReference type="EMBL" id="AMZN01000049">
    <property type="protein sequence ID" value="ELR70823.1"/>
    <property type="molecule type" value="Genomic_DNA"/>
</dbReference>
<keyword evidence="2" id="KW-1185">Reference proteome</keyword>
<sequence length="45" mass="5203">MPLGGIQNFLVDFDDNDNPKVPRHPGIFVEQRRKYSAFPRTETKA</sequence>
<evidence type="ECO:0000313" key="1">
    <source>
        <dbReference type="EMBL" id="ELR70823.1"/>
    </source>
</evidence>
<protein>
    <submittedName>
        <fullName evidence="1">Uncharacterized protein</fullName>
    </submittedName>
</protein>
<name>L8JRL7_9BACT</name>
<organism evidence="1 2">
    <name type="scientific">Fulvivirga imtechensis AK7</name>
    <dbReference type="NCBI Taxonomy" id="1237149"/>
    <lineage>
        <taxon>Bacteria</taxon>
        <taxon>Pseudomonadati</taxon>
        <taxon>Bacteroidota</taxon>
        <taxon>Cytophagia</taxon>
        <taxon>Cytophagales</taxon>
        <taxon>Fulvivirgaceae</taxon>
        <taxon>Fulvivirga</taxon>
    </lineage>
</organism>
<dbReference type="Proteomes" id="UP000011135">
    <property type="component" value="Unassembled WGS sequence"/>
</dbReference>
<evidence type="ECO:0000313" key="2">
    <source>
        <dbReference type="Proteomes" id="UP000011135"/>
    </source>
</evidence>
<proteinExistence type="predicted"/>
<accession>L8JRL7</accession>
<gene>
    <name evidence="1" type="ORF">C900_03431</name>
</gene>
<dbReference type="AlphaFoldDB" id="L8JRL7"/>